<name>A0A1H3KFZ6_9GAMM</name>
<evidence type="ECO:0000256" key="11">
    <source>
        <dbReference type="ARBA" id="ARBA00038000"/>
    </source>
</evidence>
<keyword evidence="4" id="KW-0547">Nucleotide-binding</keyword>
<dbReference type="Pfam" id="PF00005">
    <property type="entry name" value="ABC_tran"/>
    <property type="match status" value="1"/>
</dbReference>
<dbReference type="InterPro" id="IPR027417">
    <property type="entry name" value="P-loop_NTPase"/>
</dbReference>
<comment type="subcellular location">
    <subcellularLocation>
        <location evidence="1">Cytoplasm</location>
    </subcellularLocation>
</comment>
<dbReference type="GO" id="GO:0004518">
    <property type="term" value="F:nuclease activity"/>
    <property type="evidence" value="ECO:0007669"/>
    <property type="project" value="UniProtKB-KW"/>
</dbReference>
<keyword evidence="5" id="KW-0227">DNA damage</keyword>
<evidence type="ECO:0000256" key="7">
    <source>
        <dbReference type="ARBA" id="ARBA00022840"/>
    </source>
</evidence>
<dbReference type="Gene3D" id="1.20.1580.10">
    <property type="entry name" value="ABC transporter ATPase like domain"/>
    <property type="match status" value="3"/>
</dbReference>
<dbReference type="SUPFAM" id="SSF52540">
    <property type="entry name" value="P-loop containing nucleoside triphosphate hydrolases"/>
    <property type="match status" value="2"/>
</dbReference>
<evidence type="ECO:0000256" key="9">
    <source>
        <dbReference type="ARBA" id="ARBA00023125"/>
    </source>
</evidence>
<dbReference type="Gene3D" id="3.30.1490.20">
    <property type="entry name" value="ATP-grasp fold, A domain"/>
    <property type="match status" value="1"/>
</dbReference>
<keyword evidence="3" id="KW-0677">Repeat</keyword>
<dbReference type="Gene3D" id="1.10.8.280">
    <property type="entry name" value="ABC transporter ATPase domain-like"/>
    <property type="match status" value="1"/>
</dbReference>
<gene>
    <name evidence="15" type="ORF">SAMN05421643_11269</name>
</gene>
<organism evidence="15 16">
    <name type="scientific">Acinetobacter kyonggiensis</name>
    <dbReference type="NCBI Taxonomy" id="595670"/>
    <lineage>
        <taxon>Bacteria</taxon>
        <taxon>Pseudomonadati</taxon>
        <taxon>Pseudomonadota</taxon>
        <taxon>Gammaproteobacteria</taxon>
        <taxon>Moraxellales</taxon>
        <taxon>Moraxellaceae</taxon>
        <taxon>Acinetobacter</taxon>
    </lineage>
</organism>
<evidence type="ECO:0000313" key="15">
    <source>
        <dbReference type="EMBL" id="SDY51122.1"/>
    </source>
</evidence>
<accession>A0A1H3KFZ6</accession>
<protein>
    <recommendedName>
        <fullName evidence="12">UvrABC system protein A</fullName>
    </recommendedName>
    <alternativeName>
        <fullName evidence="13">Excinuclease ABC subunit A</fullName>
    </alternativeName>
</protein>
<sequence>MSQVLQLLNANEKNLKNISLELPINKIIAVTGISGSGKSTLMFDVILKEYFRREKIINNRATDYDKYCRPDFEKFFYLNKVIGINQKSLLKSEVSTVSTVSGVNEIIKQLFVKFGKIHCSCGNYVPSTCDIKDVFSKILSTNNTKLKILYKIKDSKDDIKINIKTINAFNIEKFYNDQIKKINIKVDGTYKNESIYGEINSSLLNRDDIEVKKILLVENSEMIYDFSIQTFCNICDEEYLSIRKSLFTRSKISKINGCCTKCNGESFLDTVDFESLINNSSVSEKFINLPHNGKAYKYIYLQDKEIFKIIRDGQNDVDFFSLRHDIRDELKKLINEKVLNHKNHEVILKYIRKEMCLDCEGTGFNKYALSIKLDGLNIFQINDLNFIDLKKIFLRDEKIINILNMIEDLSLSYLKLSRSTKTLSGGELQRLKILNALFNYVSNSIIIFDEISSGLSLQDQNKIINVINKLKSQNNTIFLIEHSEYLIENCDMLISIGPESGVNGGSLINNYNYKIRKNILRNKLSSDQKLFFSNVSNNNLKNIDFYFPLNVLTSVIGVSGSGKSSLIASIQNEYKNHKDLNVIYMAQEDLYKSSRSIVATYNEVFDEIRTIYANLHASKLLNLSISNFSPNTIEGSCELCRGKSDSDETICKKCFGTKFNFISLSVSYGKYNIYELLNLSFHEILQLNISKKINKLSEILIKLGVGYLSLGRTTSSLSGGEAQRVKLAKFLLEFFKNNKNKDTLLILDEPSKGLGNTDITMLLELIDDLLLMKCSVIAVEHNEYFIKNSDFLIQIGPKSGPEGGEITFCNYIQFYTFPEKHRTGSEPQIVVNNSLINVPDWMDDHYFKKIKNFHERSSIKSNPIVINYMDENEVLNALSYEKEYFFCPFFDEISHFKSVSKTAFNSIRNTLKSFGFDEYFYFDQKIELKKMSVTYDHKNYLNIFLKTNDINLCNTIGGGVIIIKNGDRIYYHTNRLLDIENIIVGPREINKNYFNKYYSSCCYCGGIGYRKIYDISIFNDEILLDDLEFYKKFNLSKGDLYKIKVSIKKFMEEMIFDFHKKLSDLSDSQCYYYFYGDPYVFFLSKDGRKNALGDRIVWNGLFKILEKYKSIPNIDCECPYCFGEGYIQDINYYLVNGKSIYQYD</sequence>
<dbReference type="RefSeq" id="WP_092690596.1">
    <property type="nucleotide sequence ID" value="NZ_FNPK01000012.1"/>
</dbReference>
<keyword evidence="16" id="KW-1185">Reference proteome</keyword>
<dbReference type="GO" id="GO:0016887">
    <property type="term" value="F:ATP hydrolysis activity"/>
    <property type="evidence" value="ECO:0007669"/>
    <property type="project" value="InterPro"/>
</dbReference>
<dbReference type="PANTHER" id="PTHR43152">
    <property type="entry name" value="UVRABC SYSTEM PROTEIN A"/>
    <property type="match status" value="1"/>
</dbReference>
<comment type="similarity">
    <text evidence="11">Belongs to the ABC transporter superfamily. UvrA family.</text>
</comment>
<dbReference type="InterPro" id="IPR013815">
    <property type="entry name" value="ATP_grasp_subdomain_1"/>
</dbReference>
<dbReference type="GO" id="GO:0003677">
    <property type="term" value="F:DNA binding"/>
    <property type="evidence" value="ECO:0007669"/>
    <property type="project" value="UniProtKB-KW"/>
</dbReference>
<evidence type="ECO:0000313" key="16">
    <source>
        <dbReference type="Proteomes" id="UP000199035"/>
    </source>
</evidence>
<keyword evidence="9" id="KW-0238">DNA-binding</keyword>
<evidence type="ECO:0000256" key="2">
    <source>
        <dbReference type="ARBA" id="ARBA00022490"/>
    </source>
</evidence>
<evidence type="ECO:0000256" key="3">
    <source>
        <dbReference type="ARBA" id="ARBA00022737"/>
    </source>
</evidence>
<keyword evidence="2" id="KW-0963">Cytoplasm</keyword>
<feature type="domain" description="ABC transporter" evidence="14">
    <location>
        <begin position="525"/>
        <end position="842"/>
    </location>
</feature>
<dbReference type="Proteomes" id="UP000199035">
    <property type="component" value="Unassembled WGS sequence"/>
</dbReference>
<keyword evidence="6" id="KW-0228">DNA excision</keyword>
<dbReference type="AlphaFoldDB" id="A0A1H3KFZ6"/>
<dbReference type="GO" id="GO:0005737">
    <property type="term" value="C:cytoplasm"/>
    <property type="evidence" value="ECO:0007669"/>
    <property type="project" value="UniProtKB-SubCell"/>
</dbReference>
<evidence type="ECO:0000256" key="12">
    <source>
        <dbReference type="ARBA" id="ARBA00039316"/>
    </source>
</evidence>
<evidence type="ECO:0000259" key="14">
    <source>
        <dbReference type="PROSITE" id="PS50893"/>
    </source>
</evidence>
<evidence type="ECO:0000256" key="6">
    <source>
        <dbReference type="ARBA" id="ARBA00022769"/>
    </source>
</evidence>
<dbReference type="GO" id="GO:0006281">
    <property type="term" value="P:DNA repair"/>
    <property type="evidence" value="ECO:0007669"/>
    <property type="project" value="UniProtKB-KW"/>
</dbReference>
<dbReference type="EMBL" id="FNPK01000012">
    <property type="protein sequence ID" value="SDY51122.1"/>
    <property type="molecule type" value="Genomic_DNA"/>
</dbReference>
<dbReference type="InterPro" id="IPR003439">
    <property type="entry name" value="ABC_transporter-like_ATP-bd"/>
</dbReference>
<dbReference type="PANTHER" id="PTHR43152:SF3">
    <property type="entry name" value="UVRABC SYSTEM PROTEIN A"/>
    <property type="match status" value="1"/>
</dbReference>
<evidence type="ECO:0000256" key="10">
    <source>
        <dbReference type="ARBA" id="ARBA00023204"/>
    </source>
</evidence>
<dbReference type="GO" id="GO:0005524">
    <property type="term" value="F:ATP binding"/>
    <property type="evidence" value="ECO:0007669"/>
    <property type="project" value="UniProtKB-KW"/>
</dbReference>
<reference evidence="16" key="1">
    <citation type="submission" date="2016-10" db="EMBL/GenBank/DDBJ databases">
        <authorList>
            <person name="Varghese N."/>
            <person name="Submissions S."/>
        </authorList>
    </citation>
    <scope>NUCLEOTIDE SEQUENCE [LARGE SCALE GENOMIC DNA]</scope>
    <source>
        <strain evidence="16">ANC 5109</strain>
    </source>
</reference>
<evidence type="ECO:0000256" key="4">
    <source>
        <dbReference type="ARBA" id="ARBA00022741"/>
    </source>
</evidence>
<dbReference type="PROSITE" id="PS00211">
    <property type="entry name" value="ABC_TRANSPORTER_1"/>
    <property type="match status" value="2"/>
</dbReference>
<dbReference type="InterPro" id="IPR017871">
    <property type="entry name" value="ABC_transporter-like_CS"/>
</dbReference>
<keyword evidence="7" id="KW-0067">ATP-binding</keyword>
<evidence type="ECO:0000256" key="1">
    <source>
        <dbReference type="ARBA" id="ARBA00004496"/>
    </source>
</evidence>
<keyword evidence="8" id="KW-0267">Excision nuclease</keyword>
<dbReference type="STRING" id="595670.SAMN05421643_11269"/>
<evidence type="ECO:0000256" key="13">
    <source>
        <dbReference type="ARBA" id="ARBA00042156"/>
    </source>
</evidence>
<evidence type="ECO:0000256" key="5">
    <source>
        <dbReference type="ARBA" id="ARBA00022763"/>
    </source>
</evidence>
<proteinExistence type="inferred from homology"/>
<keyword evidence="10" id="KW-0234">DNA repair</keyword>
<evidence type="ECO:0000256" key="8">
    <source>
        <dbReference type="ARBA" id="ARBA00022881"/>
    </source>
</evidence>
<dbReference type="PROSITE" id="PS50893">
    <property type="entry name" value="ABC_TRANSPORTER_2"/>
    <property type="match status" value="1"/>
</dbReference>
<dbReference type="Gene3D" id="3.40.50.300">
    <property type="entry name" value="P-loop containing nucleotide triphosphate hydrolases"/>
    <property type="match status" value="3"/>
</dbReference>